<accession>A0A4U1GHR3</accession>
<comment type="caution">
    <text evidence="1">The sequence shown here is derived from an EMBL/GenBank/DDBJ whole genome shotgun (WGS) entry which is preliminary data.</text>
</comment>
<dbReference type="InterPro" id="IPR024078">
    <property type="entry name" value="LmbE-like_dom_sf"/>
</dbReference>
<organism evidence="1 2">
    <name type="scientific">Pedobacter hiemivivus</name>
    <dbReference type="NCBI Taxonomy" id="2530454"/>
    <lineage>
        <taxon>Bacteria</taxon>
        <taxon>Pseudomonadati</taxon>
        <taxon>Bacteroidota</taxon>
        <taxon>Sphingobacteriia</taxon>
        <taxon>Sphingobacteriales</taxon>
        <taxon>Sphingobacteriaceae</taxon>
        <taxon>Pedobacter</taxon>
    </lineage>
</organism>
<dbReference type="Proteomes" id="UP000309594">
    <property type="component" value="Unassembled WGS sequence"/>
</dbReference>
<dbReference type="AlphaFoldDB" id="A0A4U1GHR3"/>
<dbReference type="SUPFAM" id="SSF102588">
    <property type="entry name" value="LmbE-like"/>
    <property type="match status" value="1"/>
</dbReference>
<evidence type="ECO:0000313" key="2">
    <source>
        <dbReference type="Proteomes" id="UP000309594"/>
    </source>
</evidence>
<evidence type="ECO:0000313" key="1">
    <source>
        <dbReference type="EMBL" id="TKC62443.1"/>
    </source>
</evidence>
<proteinExistence type="predicted"/>
<protein>
    <submittedName>
        <fullName evidence="1">PIG-L family deacetylase</fullName>
    </submittedName>
</protein>
<dbReference type="Gene3D" id="3.40.50.10320">
    <property type="entry name" value="LmbE-like"/>
    <property type="match status" value="1"/>
</dbReference>
<sequence>MKPEAINEKKTKKVAVIVAHPDDEVLWAGGTLLAHPEWQCFIASLCRKSDPNRAPKFHKALTVFHAKGAMGDLDDGPAQIPQDKQEIARILLKLLPNVNYDLIITHNPSGEYTRHLRHEEIGTTVLNLWYEGKLSSKEIWVFAYEDGNRMYFPQALKTTGLYFDLPNDLWNTKYELITKIYGFEQDSWEAKATPKAEAFWKFTHKKEALKWLERNQIS</sequence>
<reference evidence="1 2" key="1">
    <citation type="submission" date="2019-04" db="EMBL/GenBank/DDBJ databases">
        <title>Pedobacter sp. RP-1-16 sp. nov., isolated from Arctic soil.</title>
        <authorList>
            <person name="Dahal R.H."/>
            <person name="Kim D.-U."/>
        </authorList>
    </citation>
    <scope>NUCLEOTIDE SEQUENCE [LARGE SCALE GENOMIC DNA]</scope>
    <source>
        <strain evidence="1 2">RP-1-16</strain>
    </source>
</reference>
<gene>
    <name evidence="1" type="ORF">FBD94_09505</name>
</gene>
<name>A0A4U1GHR3_9SPHI</name>
<dbReference type="EMBL" id="SWDX01000003">
    <property type="protein sequence ID" value="TKC62443.1"/>
    <property type="molecule type" value="Genomic_DNA"/>
</dbReference>
<dbReference type="RefSeq" id="WP_136880032.1">
    <property type="nucleotide sequence ID" value="NZ_SWDX01000003.1"/>
</dbReference>